<dbReference type="CDD" id="cd03468">
    <property type="entry name" value="PolY_like"/>
    <property type="match status" value="1"/>
</dbReference>
<keyword evidence="1" id="KW-0227">DNA damage</keyword>
<evidence type="ECO:0000259" key="3">
    <source>
        <dbReference type="PROSITE" id="PS50173"/>
    </source>
</evidence>
<dbReference type="OrthoDB" id="5244088at2"/>
<dbReference type="PANTHER" id="PTHR35369:SF2">
    <property type="entry name" value="BLR3025 PROTEIN"/>
    <property type="match status" value="1"/>
</dbReference>
<keyword evidence="5" id="KW-1185">Reference proteome</keyword>
<dbReference type="PROSITE" id="PS50173">
    <property type="entry name" value="UMUC"/>
    <property type="match status" value="1"/>
</dbReference>
<dbReference type="InterPro" id="IPR043502">
    <property type="entry name" value="DNA/RNA_pol_sf"/>
</dbReference>
<evidence type="ECO:0000256" key="2">
    <source>
        <dbReference type="SAM" id="MobiDB-lite"/>
    </source>
</evidence>
<gene>
    <name evidence="4" type="ORF">SAMN06296010_1927</name>
</gene>
<dbReference type="EMBL" id="FXAY01000002">
    <property type="protein sequence ID" value="SMG32687.1"/>
    <property type="molecule type" value="Genomic_DNA"/>
</dbReference>
<proteinExistence type="predicted"/>
<feature type="region of interest" description="Disordered" evidence="2">
    <location>
        <begin position="424"/>
        <end position="451"/>
    </location>
</feature>
<accession>A0A1X7JY53</accession>
<dbReference type="STRING" id="150121.SAMN06296010_1927"/>
<organism evidence="4 5">
    <name type="scientific">Agreia pratensis</name>
    <dbReference type="NCBI Taxonomy" id="150121"/>
    <lineage>
        <taxon>Bacteria</taxon>
        <taxon>Bacillati</taxon>
        <taxon>Actinomycetota</taxon>
        <taxon>Actinomycetes</taxon>
        <taxon>Micrococcales</taxon>
        <taxon>Microbacteriaceae</taxon>
        <taxon>Agreia</taxon>
    </lineage>
</organism>
<dbReference type="Proteomes" id="UP000193244">
    <property type="component" value="Unassembled WGS sequence"/>
</dbReference>
<protein>
    <submittedName>
        <fullName evidence="4">Protein ImuB</fullName>
    </submittedName>
</protein>
<dbReference type="PANTHER" id="PTHR35369">
    <property type="entry name" value="BLR3025 PROTEIN-RELATED"/>
    <property type="match status" value="1"/>
</dbReference>
<dbReference type="SUPFAM" id="SSF56672">
    <property type="entry name" value="DNA/RNA polymerases"/>
    <property type="match status" value="1"/>
</dbReference>
<dbReference type="Gene3D" id="3.40.1170.60">
    <property type="match status" value="1"/>
</dbReference>
<dbReference type="InterPro" id="IPR050356">
    <property type="entry name" value="SulA_CellDiv_inhibitor"/>
</dbReference>
<evidence type="ECO:0000256" key="1">
    <source>
        <dbReference type="ARBA" id="ARBA00022763"/>
    </source>
</evidence>
<sequence>MTSTDARVLVVWLPDWPIIAARRRLELPAEQPLALIHKGVVFACSSDARTSGVQRGLAVREAQLRCPQLLVVTYDPQVDARAFEPVVASLEDLVPGVRILRPGLCAIRARGPARFYGGEERAASTIHEALAKADIAARLGIADSVFGAERAALQTNDSTPVSIVALGTTRQFLASAPISTLDDSTLVPVLRRLGLHSLGDFAALDRVAVGARFGEAGLRAHDRASAVDRLSGAEHTPEIDFGADAVFEPALDRVDQIAFGVRTASESMIDRLAESGLVCTALRITVTSESGERRERSWSHPHHFSAADVVDRVRWQLQGSGGVNAGPTSPVERVELSPARVDTSAHHESGLWGTSLDERVHHALARLHSMLGHGAVSTPSLGGGRFLSERQVLVAWGDETPPSKRTLPWPGSIPPPAPATVFTQPRPADVRGPGGEPIDVDARGTTTAPPAWLTLGRSPAMKVSSWAGPWPVTQRWWDAEARRSAHRFQMIDSEGMAWLMILEDHEWAAEARYD</sequence>
<name>A0A1X7JY53_9MICO</name>
<dbReference type="AlphaFoldDB" id="A0A1X7JY53"/>
<evidence type="ECO:0000313" key="5">
    <source>
        <dbReference type="Proteomes" id="UP000193244"/>
    </source>
</evidence>
<feature type="domain" description="UmuC" evidence="3">
    <location>
        <begin position="31"/>
        <end position="181"/>
    </location>
</feature>
<reference evidence="5" key="1">
    <citation type="submission" date="2017-04" db="EMBL/GenBank/DDBJ databases">
        <authorList>
            <person name="Varghese N."/>
            <person name="Submissions S."/>
        </authorList>
    </citation>
    <scope>NUCLEOTIDE SEQUENCE [LARGE SCALE GENOMIC DNA]</scope>
    <source>
        <strain evidence="5">VKM Ac-2510</strain>
    </source>
</reference>
<dbReference type="GO" id="GO:0006281">
    <property type="term" value="P:DNA repair"/>
    <property type="evidence" value="ECO:0007669"/>
    <property type="project" value="InterPro"/>
</dbReference>
<dbReference type="RefSeq" id="WP_085485213.1">
    <property type="nucleotide sequence ID" value="NZ_FXAY01000002.1"/>
</dbReference>
<dbReference type="InterPro" id="IPR001126">
    <property type="entry name" value="UmuC"/>
</dbReference>
<evidence type="ECO:0000313" key="4">
    <source>
        <dbReference type="EMBL" id="SMG32687.1"/>
    </source>
</evidence>
<dbReference type="Pfam" id="PF00817">
    <property type="entry name" value="IMS"/>
    <property type="match status" value="1"/>
</dbReference>